<dbReference type="SUPFAM" id="SSF48403">
    <property type="entry name" value="Ankyrin repeat"/>
    <property type="match status" value="1"/>
</dbReference>
<dbReference type="Gene3D" id="1.25.40.20">
    <property type="entry name" value="Ankyrin repeat-containing domain"/>
    <property type="match status" value="2"/>
</dbReference>
<dbReference type="PROSITE" id="PS50088">
    <property type="entry name" value="ANK_REPEAT"/>
    <property type="match status" value="4"/>
</dbReference>
<reference evidence="4" key="1">
    <citation type="submission" date="2023-06" db="EMBL/GenBank/DDBJ databases">
        <title>Genome-scale phylogeny and comparative genomics of the fungal order Sordariales.</title>
        <authorList>
            <consortium name="Lawrence Berkeley National Laboratory"/>
            <person name="Hensen N."/>
            <person name="Bonometti L."/>
            <person name="Westerberg I."/>
            <person name="Brannstrom I.O."/>
            <person name="Guillou S."/>
            <person name="Cros-Aarteil S."/>
            <person name="Calhoun S."/>
            <person name="Haridas S."/>
            <person name="Kuo A."/>
            <person name="Mondo S."/>
            <person name="Pangilinan J."/>
            <person name="Riley R."/>
            <person name="Labutti K."/>
            <person name="Andreopoulos B."/>
            <person name="Lipzen A."/>
            <person name="Chen C."/>
            <person name="Yanf M."/>
            <person name="Daum C."/>
            <person name="Ng V."/>
            <person name="Clum A."/>
            <person name="Steindorff A."/>
            <person name="Ohm R."/>
            <person name="Martin F."/>
            <person name="Silar P."/>
            <person name="Natvig D."/>
            <person name="Lalanne C."/>
            <person name="Gautier V."/>
            <person name="Ament-Velasquez S.L."/>
            <person name="Kruys A."/>
            <person name="Hutchinson M.I."/>
            <person name="Powell A.J."/>
            <person name="Barry K."/>
            <person name="Miller A.N."/>
            <person name="Grigoriev I.V."/>
            <person name="Debuchy R."/>
            <person name="Gladieux P."/>
            <person name="Thoren M.H."/>
            <person name="Johannesson H."/>
        </authorList>
    </citation>
    <scope>NUCLEOTIDE SEQUENCE</scope>
    <source>
        <strain evidence="4">CBS 606.72</strain>
    </source>
</reference>
<dbReference type="AlphaFoldDB" id="A0AA39WZ06"/>
<dbReference type="Pfam" id="PF12796">
    <property type="entry name" value="Ank_2"/>
    <property type="match status" value="1"/>
</dbReference>
<dbReference type="PROSITE" id="PS50297">
    <property type="entry name" value="ANK_REP_REGION"/>
    <property type="match status" value="3"/>
</dbReference>
<feature type="non-terminal residue" evidence="4">
    <location>
        <position position="1"/>
    </location>
</feature>
<gene>
    <name evidence="4" type="ORF">B0T14DRAFT_408667</name>
</gene>
<keyword evidence="1" id="KW-0677">Repeat</keyword>
<feature type="repeat" description="ANK" evidence="3">
    <location>
        <begin position="132"/>
        <end position="164"/>
    </location>
</feature>
<dbReference type="PANTHER" id="PTHR24171">
    <property type="entry name" value="ANKYRIN REPEAT DOMAIN-CONTAINING PROTEIN 39-RELATED"/>
    <property type="match status" value="1"/>
</dbReference>
<dbReference type="InterPro" id="IPR036770">
    <property type="entry name" value="Ankyrin_rpt-contain_sf"/>
</dbReference>
<evidence type="ECO:0000313" key="5">
    <source>
        <dbReference type="Proteomes" id="UP001175000"/>
    </source>
</evidence>
<sequence>SALESAVSYGRVNVARMLLSYGASPDAESDNGMTPGIQAAVAVLGNVAATKKLLALGADVNAPTRGKKTPLMATVSTDRLSPCFEVLLRAGADLYARDLINKTVLHMACAKGHATAVRALLRLGMDPNDGGTSGTGLGYAPIRDAVDVMRALVEKGADVNQRTTEGYTPLVSATSRNAHRCIQFLLESGAN</sequence>
<dbReference type="PRINTS" id="PR01415">
    <property type="entry name" value="ANKYRIN"/>
</dbReference>
<evidence type="ECO:0000313" key="4">
    <source>
        <dbReference type="EMBL" id="KAK0623952.1"/>
    </source>
</evidence>
<keyword evidence="2 3" id="KW-0040">ANK repeat</keyword>
<feature type="non-terminal residue" evidence="4">
    <location>
        <position position="191"/>
    </location>
</feature>
<comment type="caution">
    <text evidence="4">The sequence shown here is derived from an EMBL/GenBank/DDBJ whole genome shotgun (WGS) entry which is preliminary data.</text>
</comment>
<name>A0AA39WZ06_9PEZI</name>
<evidence type="ECO:0000256" key="1">
    <source>
        <dbReference type="ARBA" id="ARBA00022737"/>
    </source>
</evidence>
<dbReference type="InterPro" id="IPR002110">
    <property type="entry name" value="Ankyrin_rpt"/>
</dbReference>
<dbReference type="Proteomes" id="UP001175000">
    <property type="component" value="Unassembled WGS sequence"/>
</dbReference>
<organism evidence="4 5">
    <name type="scientific">Immersiella caudata</name>
    <dbReference type="NCBI Taxonomy" id="314043"/>
    <lineage>
        <taxon>Eukaryota</taxon>
        <taxon>Fungi</taxon>
        <taxon>Dikarya</taxon>
        <taxon>Ascomycota</taxon>
        <taxon>Pezizomycotina</taxon>
        <taxon>Sordariomycetes</taxon>
        <taxon>Sordariomycetidae</taxon>
        <taxon>Sordariales</taxon>
        <taxon>Lasiosphaeriaceae</taxon>
        <taxon>Immersiella</taxon>
    </lineage>
</organism>
<feature type="repeat" description="ANK" evidence="3">
    <location>
        <begin position="165"/>
        <end position="191"/>
    </location>
</feature>
<dbReference type="Pfam" id="PF00023">
    <property type="entry name" value="Ank"/>
    <property type="match status" value="1"/>
</dbReference>
<feature type="repeat" description="ANK" evidence="3">
    <location>
        <begin position="1"/>
        <end position="30"/>
    </location>
</feature>
<evidence type="ECO:0000256" key="3">
    <source>
        <dbReference type="PROSITE-ProRule" id="PRU00023"/>
    </source>
</evidence>
<feature type="repeat" description="ANK" evidence="3">
    <location>
        <begin position="100"/>
        <end position="132"/>
    </location>
</feature>
<dbReference type="PANTHER" id="PTHR24171:SF9">
    <property type="entry name" value="ANKYRIN REPEAT DOMAIN-CONTAINING PROTEIN 39"/>
    <property type="match status" value="1"/>
</dbReference>
<proteinExistence type="predicted"/>
<evidence type="ECO:0000256" key="2">
    <source>
        <dbReference type="ARBA" id="ARBA00023043"/>
    </source>
</evidence>
<protein>
    <submittedName>
        <fullName evidence="4">Ankyrin repeat-containing domain protein</fullName>
    </submittedName>
</protein>
<keyword evidence="5" id="KW-1185">Reference proteome</keyword>
<dbReference type="EMBL" id="JAULSU010000003">
    <property type="protein sequence ID" value="KAK0623952.1"/>
    <property type="molecule type" value="Genomic_DNA"/>
</dbReference>
<dbReference type="SMART" id="SM00248">
    <property type="entry name" value="ANK"/>
    <property type="match status" value="6"/>
</dbReference>
<accession>A0AA39WZ06</accession>